<feature type="region of interest" description="Disordered" evidence="1">
    <location>
        <begin position="197"/>
        <end position="216"/>
    </location>
</feature>
<organism evidence="2 3">
    <name type="scientific">Tritrichomonas foetus</name>
    <dbReference type="NCBI Taxonomy" id="1144522"/>
    <lineage>
        <taxon>Eukaryota</taxon>
        <taxon>Metamonada</taxon>
        <taxon>Parabasalia</taxon>
        <taxon>Tritrichomonadida</taxon>
        <taxon>Tritrichomonadidae</taxon>
        <taxon>Tritrichomonas</taxon>
    </lineage>
</organism>
<feature type="compositionally biased region" description="Polar residues" evidence="1">
    <location>
        <begin position="444"/>
        <end position="465"/>
    </location>
</feature>
<feature type="compositionally biased region" description="Polar residues" evidence="1">
    <location>
        <begin position="151"/>
        <end position="166"/>
    </location>
</feature>
<dbReference type="AlphaFoldDB" id="A0A1J4L1E2"/>
<feature type="compositionally biased region" description="Polar residues" evidence="1">
    <location>
        <begin position="277"/>
        <end position="287"/>
    </location>
</feature>
<feature type="compositionally biased region" description="Polar residues" evidence="1">
    <location>
        <begin position="759"/>
        <end position="772"/>
    </location>
</feature>
<feature type="compositionally biased region" description="Polar residues" evidence="1">
    <location>
        <begin position="480"/>
        <end position="509"/>
    </location>
</feature>
<name>A0A1J4L1E2_9EUKA</name>
<dbReference type="VEuPathDB" id="TrichDB:TRFO_12572"/>
<feature type="region of interest" description="Disordered" evidence="1">
    <location>
        <begin position="753"/>
        <end position="774"/>
    </location>
</feature>
<accession>A0A1J4L1E2</accession>
<proteinExistence type="predicted"/>
<dbReference type="EMBL" id="MLAK01000024">
    <property type="protein sequence ID" value="OHT17234.1"/>
    <property type="molecule type" value="Genomic_DNA"/>
</dbReference>
<dbReference type="Proteomes" id="UP000179807">
    <property type="component" value="Unassembled WGS sequence"/>
</dbReference>
<evidence type="ECO:0000313" key="2">
    <source>
        <dbReference type="EMBL" id="OHT17234.1"/>
    </source>
</evidence>
<feature type="compositionally biased region" description="Low complexity" evidence="1">
    <location>
        <begin position="594"/>
        <end position="622"/>
    </location>
</feature>
<feature type="region of interest" description="Disordered" evidence="1">
    <location>
        <begin position="151"/>
        <end position="189"/>
    </location>
</feature>
<feature type="compositionally biased region" description="Low complexity" evidence="1">
    <location>
        <begin position="510"/>
        <end position="536"/>
    </location>
</feature>
<feature type="compositionally biased region" description="Polar residues" evidence="1">
    <location>
        <begin position="537"/>
        <end position="570"/>
    </location>
</feature>
<evidence type="ECO:0000256" key="1">
    <source>
        <dbReference type="SAM" id="MobiDB-lite"/>
    </source>
</evidence>
<keyword evidence="3" id="KW-1185">Reference proteome</keyword>
<dbReference type="GeneID" id="94831415"/>
<feature type="compositionally biased region" description="Basic residues" evidence="1">
    <location>
        <begin position="347"/>
        <end position="364"/>
    </location>
</feature>
<feature type="compositionally biased region" description="Basic and acidic residues" evidence="1">
    <location>
        <begin position="307"/>
        <end position="321"/>
    </location>
</feature>
<reference evidence="2" key="1">
    <citation type="submission" date="2016-10" db="EMBL/GenBank/DDBJ databases">
        <authorList>
            <person name="Benchimol M."/>
            <person name="Almeida L.G."/>
            <person name="Vasconcelos A.T."/>
            <person name="Perreira-Neves A."/>
            <person name="Rosa I.A."/>
            <person name="Tasca T."/>
            <person name="Bogo M.R."/>
            <person name="de Souza W."/>
        </authorList>
    </citation>
    <scope>NUCLEOTIDE SEQUENCE [LARGE SCALE GENOMIC DNA]</scope>
    <source>
        <strain evidence="2">K</strain>
    </source>
</reference>
<feature type="compositionally biased region" description="Low complexity" evidence="1">
    <location>
        <begin position="397"/>
        <end position="418"/>
    </location>
</feature>
<dbReference type="RefSeq" id="XP_068370370.1">
    <property type="nucleotide sequence ID" value="XM_068496711.1"/>
</dbReference>
<sequence>MKISSESQDSFDMKNSSNSVSILGSNRKLLNKDDESSDSAINLKILDLSDENSLILPNIFSDGDNEIEIKSKEEKKPKIFDLSFEEIVEKEMEKLAHESGSSHSSLSPCSSNLNQNASGNTNLILNTHNTENNSSAIGGIQKVNIPSLPISSMHDSLNETDSQQTEIGKLPNKHSPPLVKNESQNNHLRKTPEYLNSSLNKRNNANGDSNNNSVDHNNIFWEKTVKSFSTTQSPQNRDKKNQNSYQLHSVAANKHSNDKKVIPYVPNGDNFNDKNNKPSLSYENKSSPHAKVAPKLDLKLVKVSSPRNEKLSSPRSPDGRRNSNFSISPPPGNHIEYQTPSSQDTKKTHHESRKLSPRKSHTPKRPTNLVEQLISLRSPPSSPETGNPFQKSPPGSPRSSSPKSSPRASPKSSPPNNSLVNVKQKIKAHGNNTDPVRSKERSSVNKVQKYRQNTHSQLSKQVRNASPSVLLHNVGKIPTSQANSNYGDHQQFNTYSPSYSTTSQKQSPISSRTNSLSTTRSSARNNQMQNQTLNQNSTYEQNQRYSPQNELIKNNNFQNDQSHSNFSQIQPLKLPNKETSTDSPLRRRSRLPRRSNSPRSIPDNSPSDHSSNNPSNLNSNVSATKKINSPPVSAFATVGSLQPRTINFKNRNKPDFINTINMSPTRSFSPGNVNNYKTNLTPDYNNYPLMNNSKTLNFNNSPNKTTLNNNANRSDEKVNLIHSTSPSSSSTGQYITNMSPASSPILRKRQPKLPFRDTTPYSPLSPTGSSKQGIKMSPSLERMINGIDQLELPIDISAFESDSDYSTNG</sequence>
<comment type="caution">
    <text evidence="2">The sequence shown here is derived from an EMBL/GenBank/DDBJ whole genome shotgun (WGS) entry which is preliminary data.</text>
</comment>
<feature type="compositionally biased region" description="Low complexity" evidence="1">
    <location>
        <begin position="200"/>
        <end position="212"/>
    </location>
</feature>
<evidence type="ECO:0000313" key="3">
    <source>
        <dbReference type="Proteomes" id="UP000179807"/>
    </source>
</evidence>
<feature type="region of interest" description="Disordered" evidence="1">
    <location>
        <begin position="251"/>
        <end position="465"/>
    </location>
</feature>
<feature type="region of interest" description="Disordered" evidence="1">
    <location>
        <begin position="480"/>
        <end position="625"/>
    </location>
</feature>
<protein>
    <submittedName>
        <fullName evidence="2">Uncharacterized protein</fullName>
    </submittedName>
</protein>
<gene>
    <name evidence="2" type="ORF">TRFO_12572</name>
</gene>